<dbReference type="EMBL" id="DYZF01000266">
    <property type="protein sequence ID" value="HJE52376.1"/>
    <property type="molecule type" value="Genomic_DNA"/>
</dbReference>
<feature type="domain" description="SsuA/THI5-like" evidence="1">
    <location>
        <begin position="43"/>
        <end position="233"/>
    </location>
</feature>
<evidence type="ECO:0000259" key="1">
    <source>
        <dbReference type="Pfam" id="PF09084"/>
    </source>
</evidence>
<name>A0A921ERE2_9ACTN</name>
<sequence length="284" mass="29451">MINRRTFLTAAALTAAVGAVGCSRTSPQVTDGAITVGLTYIPNVQFSAFYLGVAEGLFSKRGLDVTLRHHGQQEDVFGAVLSGQENVVFASADEGVVAAARGQDLRTFATSYQQYPNVVLSTADGVDPAAGLAALKGRSLGIPGHFGSSYYAALAALHTAGLTESDVKLVDIGYTQLSALASRQVDFVVGFRNNELVQLRGQGIEPTVFSVSPEGAPTLVGPSLITAGAAVADDVLKATSELWQIDGAVSVAPDAGAFERMGAFLRDAGVIDTVPENTYIDLGL</sequence>
<dbReference type="InterPro" id="IPR015168">
    <property type="entry name" value="SsuA/THI5"/>
</dbReference>
<dbReference type="InterPro" id="IPR006311">
    <property type="entry name" value="TAT_signal"/>
</dbReference>
<dbReference type="Gene3D" id="3.40.190.10">
    <property type="entry name" value="Periplasmic binding protein-like II"/>
    <property type="match status" value="2"/>
</dbReference>
<protein>
    <submittedName>
        <fullName evidence="2">ABC transporter substrate-binding protein</fullName>
    </submittedName>
</protein>
<dbReference type="NCBIfam" id="TIGR01409">
    <property type="entry name" value="TAT_signal_seq"/>
    <property type="match status" value="1"/>
</dbReference>
<evidence type="ECO:0000313" key="2">
    <source>
        <dbReference type="EMBL" id="HJE52376.1"/>
    </source>
</evidence>
<comment type="caution">
    <text evidence="2">The sequence shown here is derived from an EMBL/GenBank/DDBJ whole genome shotgun (WGS) entry which is preliminary data.</text>
</comment>
<dbReference type="PANTHER" id="PTHR31528">
    <property type="entry name" value="4-AMINO-5-HYDROXYMETHYL-2-METHYLPYRIMIDINE PHOSPHATE SYNTHASE THI11-RELATED"/>
    <property type="match status" value="1"/>
</dbReference>
<dbReference type="InterPro" id="IPR019546">
    <property type="entry name" value="TAT_signal_bac_arc"/>
</dbReference>
<reference evidence="2" key="2">
    <citation type="submission" date="2021-09" db="EMBL/GenBank/DDBJ databases">
        <authorList>
            <person name="Gilroy R."/>
        </authorList>
    </citation>
    <scope>NUCLEOTIDE SEQUENCE</scope>
    <source>
        <strain evidence="2">ChiGjej3B3-7470</strain>
    </source>
</reference>
<proteinExistence type="predicted"/>
<dbReference type="InterPro" id="IPR027939">
    <property type="entry name" value="NMT1/THI5"/>
</dbReference>
<dbReference type="Pfam" id="PF09084">
    <property type="entry name" value="NMT1"/>
    <property type="match status" value="1"/>
</dbReference>
<organism evidence="2 3">
    <name type="scientific">Tessaracoccus flavescens</name>
    <dbReference type="NCBI Taxonomy" id="399497"/>
    <lineage>
        <taxon>Bacteria</taxon>
        <taxon>Bacillati</taxon>
        <taxon>Actinomycetota</taxon>
        <taxon>Actinomycetes</taxon>
        <taxon>Propionibacteriales</taxon>
        <taxon>Propionibacteriaceae</taxon>
        <taxon>Tessaracoccus</taxon>
    </lineage>
</organism>
<accession>A0A921ERE2</accession>
<evidence type="ECO:0000313" key="3">
    <source>
        <dbReference type="Proteomes" id="UP000712713"/>
    </source>
</evidence>
<gene>
    <name evidence="2" type="ORF">K8V15_10470</name>
</gene>
<dbReference type="PROSITE" id="PS51318">
    <property type="entry name" value="TAT"/>
    <property type="match status" value="1"/>
</dbReference>
<dbReference type="GO" id="GO:0009228">
    <property type="term" value="P:thiamine biosynthetic process"/>
    <property type="evidence" value="ECO:0007669"/>
    <property type="project" value="InterPro"/>
</dbReference>
<dbReference type="SUPFAM" id="SSF53850">
    <property type="entry name" value="Periplasmic binding protein-like II"/>
    <property type="match status" value="1"/>
</dbReference>
<dbReference type="AlphaFoldDB" id="A0A921ERE2"/>
<dbReference type="PROSITE" id="PS51257">
    <property type="entry name" value="PROKAR_LIPOPROTEIN"/>
    <property type="match status" value="1"/>
</dbReference>
<dbReference type="PANTHER" id="PTHR31528:SF15">
    <property type="entry name" value="RIBOFLAVIN-BINDING PROTEIN RIBY"/>
    <property type="match status" value="1"/>
</dbReference>
<reference evidence="2" key="1">
    <citation type="journal article" date="2021" name="PeerJ">
        <title>Extensive microbial diversity within the chicken gut microbiome revealed by metagenomics and culture.</title>
        <authorList>
            <person name="Gilroy R."/>
            <person name="Ravi A."/>
            <person name="Getino M."/>
            <person name="Pursley I."/>
            <person name="Horton D.L."/>
            <person name="Alikhan N.F."/>
            <person name="Baker D."/>
            <person name="Gharbi K."/>
            <person name="Hall N."/>
            <person name="Watson M."/>
            <person name="Adriaenssens E.M."/>
            <person name="Foster-Nyarko E."/>
            <person name="Jarju S."/>
            <person name="Secka A."/>
            <person name="Antonio M."/>
            <person name="Oren A."/>
            <person name="Chaudhuri R.R."/>
            <person name="La Ragione R."/>
            <person name="Hildebrand F."/>
            <person name="Pallen M.J."/>
        </authorList>
    </citation>
    <scope>NUCLEOTIDE SEQUENCE</scope>
    <source>
        <strain evidence="2">ChiGjej3B3-7470</strain>
    </source>
</reference>
<dbReference type="Proteomes" id="UP000712713">
    <property type="component" value="Unassembled WGS sequence"/>
</dbReference>